<evidence type="ECO:0000313" key="1">
    <source>
        <dbReference type="EMBL" id="CAK5042220.1"/>
    </source>
</evidence>
<accession>A0ACB0YDH2</accession>
<comment type="caution">
    <text evidence="1">The sequence shown here is derived from an EMBL/GenBank/DDBJ whole genome shotgun (WGS) entry which is preliminary data.</text>
</comment>
<dbReference type="Proteomes" id="UP001497535">
    <property type="component" value="Unassembled WGS sequence"/>
</dbReference>
<proteinExistence type="predicted"/>
<dbReference type="EMBL" id="CAVMJV010000010">
    <property type="protein sequence ID" value="CAK5042220.1"/>
    <property type="molecule type" value="Genomic_DNA"/>
</dbReference>
<protein>
    <submittedName>
        <fullName evidence="1">Uncharacterized protein</fullName>
    </submittedName>
</protein>
<name>A0ACB0YDH2_MELEN</name>
<sequence>MCSTSSMSSSSPKTCQKIPTKISSKINFNNENNENKISISSPVSDSSSPSTIDGLNTLFDNYSLIPREQLIVKEQLGIGTYGAVFKGLWERPDGRTLSVAMKKVFMLEKEVEILSQIRHRNIIQLYGVSQANPDFYIVTEYAEMGSLYEHLHNTNEHLSVERRIKWAKQIARGVAYLHYDAPITVIHRDLKSKNVVIGCLGNKNSPQCKICDFGTSKDLTSSWTAPSWGGTAAWMSPEIISQREGITTATDVWSFAVVLWELFSRQVPYNGLTEFKIYSIISQHGVRLCIPDTCPEPLADLLERCWRQSSKDRPEMRYVLGVLERLSQDKDLRAECAQLIDQGNGEWNERIQEQLNELDKLKLDLARQMEDLKRREQALRKRENSHRNFLHMNVENVCEWNEDCVCEWVQNIAAAASSDFPESTVDKIISSVLQYGINGPRLMEITEKDLESLGIEPVAVRRYIILKLDELRAMNVQLCNYPCSIESPQLNLNNSEQNKNCCQCSPQTSSKNIEWKNKNEEIECSILLHVGMYSRTLEMTKTNKNNTIIGKGNNNDIYRFKIFLDSDWEIQPPTTTNNLLNNQESATFIKEVKILMYSADRSIFLGPIQCICPPFGYLEWAQISRDQQYKKLPLTLTLTVSYTDQVIRPKNTQIQIRLSDLSGGPRTLCSKKVKLFLLPQQTNTSLYRISYSLLKKNKEKFRRNSVEGFEGINNKEDDESSSISPIRRRRIKNNNNCFSTSSLLLNHSPIWADLSANIRNSNNSLTFPNLFKKPTEQQINNRSISNDENKNINYCCCYKEKTSAIKINNDVKINSGERGKELLINLRNRCLSETDTINCDNQQQQQQNPQISKILINKNPNFFISTPPLIQSGLSINSSSSSSSSSSFSNQPNSPDVSPLPTDLYLN</sequence>
<reference evidence="1" key="1">
    <citation type="submission" date="2023-11" db="EMBL/GenBank/DDBJ databases">
        <authorList>
            <person name="Poullet M."/>
        </authorList>
    </citation>
    <scope>NUCLEOTIDE SEQUENCE</scope>
    <source>
        <strain evidence="1">E1834</strain>
    </source>
</reference>
<keyword evidence="2" id="KW-1185">Reference proteome</keyword>
<organism evidence="1 2">
    <name type="scientific">Meloidogyne enterolobii</name>
    <name type="common">Root-knot nematode worm</name>
    <name type="synonym">Meloidogyne mayaguensis</name>
    <dbReference type="NCBI Taxonomy" id="390850"/>
    <lineage>
        <taxon>Eukaryota</taxon>
        <taxon>Metazoa</taxon>
        <taxon>Ecdysozoa</taxon>
        <taxon>Nematoda</taxon>
        <taxon>Chromadorea</taxon>
        <taxon>Rhabditida</taxon>
        <taxon>Tylenchina</taxon>
        <taxon>Tylenchomorpha</taxon>
        <taxon>Tylenchoidea</taxon>
        <taxon>Meloidogynidae</taxon>
        <taxon>Meloidogyninae</taxon>
        <taxon>Meloidogyne</taxon>
    </lineage>
</organism>
<gene>
    <name evidence="1" type="ORF">MENTE1834_LOCUS10771</name>
</gene>
<evidence type="ECO:0000313" key="2">
    <source>
        <dbReference type="Proteomes" id="UP001497535"/>
    </source>
</evidence>